<evidence type="ECO:0000256" key="8">
    <source>
        <dbReference type="SAM" id="Phobius"/>
    </source>
</evidence>
<keyword evidence="12" id="KW-1185">Reference proteome</keyword>
<dbReference type="EC" id="2.7.13.3" evidence="2"/>
<keyword evidence="4" id="KW-0808">Transferase</keyword>
<dbReference type="OrthoDB" id="7991996at2"/>
<sequence>MNRLYPLVLEHSLPVVVRYGISACIMLVCAVLQMALQMQTGAPGYFLLLPGVFLSGLIFDRGSGIFAAAIAVAVGAYVSYAGSVGLDFLATNSLFAITAAGTAMVAEFQRAELRRVMLADKTKAVLLQEMAHRTKNNLAILGGMIRLEARHGSPELASALEATARRLQVMAEVYDHLSVKQDSRSVNMRYFLNDVVEKVFQSLAPSGPVAFQVVCGDFFLQHNHALAIGMIANELVTNSLKYAFPDERAGHVTVTLSNADKIELSVSDNGVGLADGTAPGGLGSRIVQLLTQQLEGELTYERQEIPDYASECAHILANCEACSEMRVTAVSQLLNVGPAPLREQLRASEQSYDGYHGEQTGRGDAPA</sequence>
<dbReference type="InterPro" id="IPR036890">
    <property type="entry name" value="HATPase_C_sf"/>
</dbReference>
<evidence type="ECO:0000313" key="12">
    <source>
        <dbReference type="Proteomes" id="UP000593880"/>
    </source>
</evidence>
<dbReference type="SMART" id="SM00387">
    <property type="entry name" value="HATPase_c"/>
    <property type="match status" value="1"/>
</dbReference>
<keyword evidence="7" id="KW-0067">ATP-binding</keyword>
<evidence type="ECO:0000256" key="3">
    <source>
        <dbReference type="ARBA" id="ARBA00022553"/>
    </source>
</evidence>
<dbReference type="PANTHER" id="PTHR41523:SF8">
    <property type="entry name" value="ETHYLENE RESPONSE SENSOR PROTEIN"/>
    <property type="match status" value="1"/>
</dbReference>
<dbReference type="InterPro" id="IPR011495">
    <property type="entry name" value="Sig_transdc_His_kin_sub2_dim/P"/>
</dbReference>
<feature type="transmembrane region" description="Helical" evidence="8">
    <location>
        <begin position="42"/>
        <end position="59"/>
    </location>
</feature>
<dbReference type="Gene3D" id="3.30.450.20">
    <property type="entry name" value="PAS domain"/>
    <property type="match status" value="1"/>
</dbReference>
<evidence type="ECO:0000313" key="13">
    <source>
        <dbReference type="Proteomes" id="UP000625079"/>
    </source>
</evidence>
<evidence type="ECO:0000256" key="1">
    <source>
        <dbReference type="ARBA" id="ARBA00000085"/>
    </source>
</evidence>
<evidence type="ECO:0000313" key="10">
    <source>
        <dbReference type="EMBL" id="GGI30832.1"/>
    </source>
</evidence>
<dbReference type="InterPro" id="IPR005467">
    <property type="entry name" value="His_kinase_dom"/>
</dbReference>
<name>A0A410UZQ1_9BRAD</name>
<dbReference type="EMBL" id="CP030057">
    <property type="protein sequence ID" value="QOZ57945.1"/>
    <property type="molecule type" value="Genomic_DNA"/>
</dbReference>
<reference evidence="10" key="3">
    <citation type="submission" date="2022-12" db="EMBL/GenBank/DDBJ databases">
        <authorList>
            <person name="Sun Q."/>
            <person name="Zhou Y."/>
        </authorList>
    </citation>
    <scope>NUCLEOTIDE SEQUENCE</scope>
    <source>
        <strain evidence="10">CGMCC 1.15034</strain>
    </source>
</reference>
<keyword evidence="3" id="KW-0597">Phosphoprotein</keyword>
<dbReference type="RefSeq" id="WP_128963665.1">
    <property type="nucleotide sequence ID" value="NZ_BMHC01000019.1"/>
</dbReference>
<keyword evidence="8" id="KW-0812">Transmembrane</keyword>
<organism evidence="10 13">
    <name type="scientific">Bradyrhizobium guangdongense</name>
    <dbReference type="NCBI Taxonomy" id="1325090"/>
    <lineage>
        <taxon>Bacteria</taxon>
        <taxon>Pseudomonadati</taxon>
        <taxon>Pseudomonadota</taxon>
        <taxon>Alphaproteobacteria</taxon>
        <taxon>Hyphomicrobiales</taxon>
        <taxon>Nitrobacteraceae</taxon>
        <taxon>Bradyrhizobium</taxon>
    </lineage>
</organism>
<keyword evidence="8" id="KW-0472">Membrane</keyword>
<dbReference type="PROSITE" id="PS50109">
    <property type="entry name" value="HIS_KIN"/>
    <property type="match status" value="1"/>
</dbReference>
<evidence type="ECO:0000256" key="5">
    <source>
        <dbReference type="ARBA" id="ARBA00022741"/>
    </source>
</evidence>
<evidence type="ECO:0000256" key="4">
    <source>
        <dbReference type="ARBA" id="ARBA00022679"/>
    </source>
</evidence>
<dbReference type="PANTHER" id="PTHR41523">
    <property type="entry name" value="TWO-COMPONENT SYSTEM SENSOR PROTEIN"/>
    <property type="match status" value="1"/>
</dbReference>
<reference evidence="11 12" key="2">
    <citation type="submission" date="2018-06" db="EMBL/GenBank/DDBJ databases">
        <title>Comparative genomics of rhizobia nodulating Arachis hypogaea in China.</title>
        <authorList>
            <person name="Li Y."/>
        </authorList>
    </citation>
    <scope>NUCLEOTIDE SEQUENCE [LARGE SCALE GENOMIC DNA]</scope>
    <source>
        <strain evidence="11 12">CCBAU 51658</strain>
    </source>
</reference>
<proteinExistence type="predicted"/>
<dbReference type="GO" id="GO:0004673">
    <property type="term" value="F:protein histidine kinase activity"/>
    <property type="evidence" value="ECO:0007669"/>
    <property type="project" value="UniProtKB-EC"/>
</dbReference>
<dbReference type="SMART" id="SM00911">
    <property type="entry name" value="HWE_HK"/>
    <property type="match status" value="1"/>
</dbReference>
<dbReference type="InterPro" id="IPR003594">
    <property type="entry name" value="HATPase_dom"/>
</dbReference>
<comment type="catalytic activity">
    <reaction evidence="1">
        <text>ATP + protein L-histidine = ADP + protein N-phospho-L-histidine.</text>
        <dbReference type="EC" id="2.7.13.3"/>
    </reaction>
</comment>
<dbReference type="Proteomes" id="UP000593880">
    <property type="component" value="Chromosome"/>
</dbReference>
<evidence type="ECO:0000256" key="7">
    <source>
        <dbReference type="ARBA" id="ARBA00022840"/>
    </source>
</evidence>
<dbReference type="AlphaFoldDB" id="A0A410UZQ1"/>
<evidence type="ECO:0000313" key="11">
    <source>
        <dbReference type="EMBL" id="QOZ57945.1"/>
    </source>
</evidence>
<keyword evidence="8" id="KW-1133">Transmembrane helix</keyword>
<dbReference type="Pfam" id="PF07568">
    <property type="entry name" value="HisKA_2"/>
    <property type="match status" value="1"/>
</dbReference>
<feature type="domain" description="Histidine kinase" evidence="9">
    <location>
        <begin position="129"/>
        <end position="304"/>
    </location>
</feature>
<dbReference type="EMBL" id="BMHC01000019">
    <property type="protein sequence ID" value="GGI30832.1"/>
    <property type="molecule type" value="Genomic_DNA"/>
</dbReference>
<dbReference type="Proteomes" id="UP000625079">
    <property type="component" value="Unassembled WGS sequence"/>
</dbReference>
<dbReference type="GO" id="GO:0005524">
    <property type="term" value="F:ATP binding"/>
    <property type="evidence" value="ECO:0007669"/>
    <property type="project" value="UniProtKB-KW"/>
</dbReference>
<evidence type="ECO:0000256" key="6">
    <source>
        <dbReference type="ARBA" id="ARBA00022777"/>
    </source>
</evidence>
<evidence type="ECO:0000256" key="2">
    <source>
        <dbReference type="ARBA" id="ARBA00012438"/>
    </source>
</evidence>
<keyword evidence="5" id="KW-0547">Nucleotide-binding</keyword>
<feature type="transmembrane region" description="Helical" evidence="8">
    <location>
        <begin position="64"/>
        <end position="82"/>
    </location>
</feature>
<accession>A0A410UZQ1</accession>
<protein>
    <recommendedName>
        <fullName evidence="2">histidine kinase</fullName>
        <ecNumber evidence="2">2.7.13.3</ecNumber>
    </recommendedName>
</protein>
<reference evidence="10" key="1">
    <citation type="journal article" date="2014" name="Int. J. Syst. Evol. Microbiol.">
        <title>Complete genome sequence of Corynebacterium casei LMG S-19264T (=DSM 44701T), isolated from a smear-ripened cheese.</title>
        <authorList>
            <consortium name="US DOE Joint Genome Institute (JGI-PGF)"/>
            <person name="Walter F."/>
            <person name="Albersmeier A."/>
            <person name="Kalinowski J."/>
            <person name="Ruckert C."/>
        </authorList>
    </citation>
    <scope>NUCLEOTIDE SEQUENCE</scope>
    <source>
        <strain evidence="10">CGMCC 1.15034</strain>
    </source>
</reference>
<evidence type="ECO:0000259" key="9">
    <source>
        <dbReference type="PROSITE" id="PS50109"/>
    </source>
</evidence>
<dbReference type="SUPFAM" id="SSF55874">
    <property type="entry name" value="ATPase domain of HSP90 chaperone/DNA topoisomerase II/histidine kinase"/>
    <property type="match status" value="1"/>
</dbReference>
<dbReference type="Pfam" id="PF02518">
    <property type="entry name" value="HATPase_c"/>
    <property type="match status" value="1"/>
</dbReference>
<dbReference type="InterPro" id="IPR011102">
    <property type="entry name" value="Sig_transdc_His_kinase_HWE"/>
</dbReference>
<keyword evidence="6" id="KW-0418">Kinase</keyword>
<gene>
    <name evidence="10" type="ORF">GCM10010987_61400</name>
    <name evidence="11" type="ORF">XH86_03650</name>
</gene>
<feature type="transmembrane region" description="Helical" evidence="8">
    <location>
        <begin position="12"/>
        <end position="36"/>
    </location>
</feature>
<dbReference type="Gene3D" id="3.30.565.10">
    <property type="entry name" value="Histidine kinase-like ATPase, C-terminal domain"/>
    <property type="match status" value="1"/>
</dbReference>